<dbReference type="Pfam" id="PF00082">
    <property type="entry name" value="Peptidase_S8"/>
    <property type="match status" value="2"/>
</dbReference>
<evidence type="ECO:0000313" key="15">
    <source>
        <dbReference type="EMBL" id="KAF4349490.1"/>
    </source>
</evidence>
<evidence type="ECO:0000256" key="6">
    <source>
        <dbReference type="ARBA" id="ARBA00022525"/>
    </source>
</evidence>
<keyword evidence="7 13" id="KW-0645">Protease</keyword>
<evidence type="ECO:0000256" key="1">
    <source>
        <dbReference type="ARBA" id="ARBA00002076"/>
    </source>
</evidence>
<dbReference type="PROSITE" id="PS50097">
    <property type="entry name" value="BTB"/>
    <property type="match status" value="1"/>
</dbReference>
<evidence type="ECO:0000256" key="5">
    <source>
        <dbReference type="ARBA" id="ARBA00022523"/>
    </source>
</evidence>
<gene>
    <name evidence="15" type="ORF">F8388_008433</name>
</gene>
<organism evidence="15 16">
    <name type="scientific">Cannabis sativa</name>
    <name type="common">Hemp</name>
    <name type="synonym">Marijuana</name>
    <dbReference type="NCBI Taxonomy" id="3483"/>
    <lineage>
        <taxon>Eukaryota</taxon>
        <taxon>Viridiplantae</taxon>
        <taxon>Streptophyta</taxon>
        <taxon>Embryophyta</taxon>
        <taxon>Tracheophyta</taxon>
        <taxon>Spermatophyta</taxon>
        <taxon>Magnoliopsida</taxon>
        <taxon>eudicotyledons</taxon>
        <taxon>Gunneridae</taxon>
        <taxon>Pentapetalae</taxon>
        <taxon>rosids</taxon>
        <taxon>fabids</taxon>
        <taxon>Rosales</taxon>
        <taxon>Cannabaceae</taxon>
        <taxon>Cannabis</taxon>
    </lineage>
</organism>
<dbReference type="InterPro" id="IPR036852">
    <property type="entry name" value="Peptidase_S8/S53_dom_sf"/>
</dbReference>
<dbReference type="GO" id="GO:0048046">
    <property type="term" value="C:apoplast"/>
    <property type="evidence" value="ECO:0007669"/>
    <property type="project" value="UniProtKB-SubCell"/>
</dbReference>
<evidence type="ECO:0000256" key="13">
    <source>
        <dbReference type="PROSITE-ProRule" id="PRU01240"/>
    </source>
</evidence>
<protein>
    <recommendedName>
        <fullName evidence="14">BTB domain-containing protein</fullName>
    </recommendedName>
</protein>
<name>A0A7J6DUK8_CANSA</name>
<dbReference type="InterPro" id="IPR023828">
    <property type="entry name" value="Peptidase_S8_Ser-AS"/>
</dbReference>
<keyword evidence="5" id="KW-0052">Apoplast</keyword>
<dbReference type="Gene3D" id="3.30.70.80">
    <property type="entry name" value="Peptidase S8 propeptide/proteinase inhibitor I9"/>
    <property type="match status" value="2"/>
</dbReference>
<comment type="caution">
    <text evidence="15">The sequence shown here is derived from an EMBL/GenBank/DDBJ whole genome shotgun (WGS) entry which is preliminary data.</text>
</comment>
<dbReference type="InterPro" id="IPR037045">
    <property type="entry name" value="S8pro/Inhibitor_I9_sf"/>
</dbReference>
<dbReference type="InterPro" id="IPR041469">
    <property type="entry name" value="Subtilisin-like_FN3"/>
</dbReference>
<dbReference type="InterPro" id="IPR003137">
    <property type="entry name" value="PA_domain"/>
</dbReference>
<dbReference type="EMBL" id="JAATIP010000393">
    <property type="protein sequence ID" value="KAF4349490.1"/>
    <property type="molecule type" value="Genomic_DNA"/>
</dbReference>
<dbReference type="PROSITE" id="PS00138">
    <property type="entry name" value="SUBTILASE_SER"/>
    <property type="match status" value="2"/>
</dbReference>
<dbReference type="GO" id="GO:0004252">
    <property type="term" value="F:serine-type endopeptidase activity"/>
    <property type="evidence" value="ECO:0007669"/>
    <property type="project" value="UniProtKB-UniRule"/>
</dbReference>
<reference evidence="15 16" key="1">
    <citation type="journal article" date="2020" name="bioRxiv">
        <title>Sequence and annotation of 42 cannabis genomes reveals extensive copy number variation in cannabinoid synthesis and pathogen resistance genes.</title>
        <authorList>
            <person name="Mckernan K.J."/>
            <person name="Helbert Y."/>
            <person name="Kane L.T."/>
            <person name="Ebling H."/>
            <person name="Zhang L."/>
            <person name="Liu B."/>
            <person name="Eaton Z."/>
            <person name="Mclaughlin S."/>
            <person name="Kingan S."/>
            <person name="Baybayan P."/>
            <person name="Concepcion G."/>
            <person name="Jordan M."/>
            <person name="Riva A."/>
            <person name="Barbazuk W."/>
            <person name="Harkins T."/>
        </authorList>
    </citation>
    <scope>NUCLEOTIDE SEQUENCE [LARGE SCALE GENOMIC DNA]</scope>
    <source>
        <strain evidence="16">cv. Jamaican Lion 4</strain>
        <tissue evidence="15">Leaf</tissue>
    </source>
</reference>
<dbReference type="InterPro" id="IPR000209">
    <property type="entry name" value="Peptidase_S8/S53_dom"/>
</dbReference>
<dbReference type="CDD" id="cd04852">
    <property type="entry name" value="Peptidases_S8_3"/>
    <property type="match status" value="2"/>
</dbReference>
<dbReference type="InterPro" id="IPR046450">
    <property type="entry name" value="PA_dom_sf"/>
</dbReference>
<evidence type="ECO:0000256" key="11">
    <source>
        <dbReference type="ARBA" id="ARBA00023180"/>
    </source>
</evidence>
<dbReference type="CDD" id="cd18186">
    <property type="entry name" value="BTB_POZ_ZBTB_KLHL-like"/>
    <property type="match status" value="1"/>
</dbReference>
<dbReference type="SUPFAM" id="SSF52025">
    <property type="entry name" value="PA domain"/>
    <property type="match status" value="2"/>
</dbReference>
<dbReference type="Gene3D" id="3.50.30.30">
    <property type="match status" value="2"/>
</dbReference>
<dbReference type="InterPro" id="IPR011333">
    <property type="entry name" value="SKP1/BTB/POZ_sf"/>
</dbReference>
<dbReference type="FunFam" id="3.30.70.80:FF:000002">
    <property type="entry name" value="Subtilisin-like protease SBT5.3"/>
    <property type="match status" value="2"/>
</dbReference>
<dbReference type="Gene3D" id="2.60.40.2310">
    <property type="match status" value="2"/>
</dbReference>
<feature type="active site" description="Charge relay system" evidence="13">
    <location>
        <position position="1697"/>
    </location>
</feature>
<keyword evidence="10 13" id="KW-0720">Serine protease</keyword>
<dbReference type="FunFam" id="3.40.50.200:FF:000006">
    <property type="entry name" value="Subtilisin-like protease SBT1.5"/>
    <property type="match status" value="2"/>
</dbReference>
<dbReference type="Pfam" id="PF00651">
    <property type="entry name" value="BTB"/>
    <property type="match status" value="1"/>
</dbReference>
<dbReference type="Proteomes" id="UP000525078">
    <property type="component" value="Unassembled WGS sequence"/>
</dbReference>
<dbReference type="InterPro" id="IPR010259">
    <property type="entry name" value="S8pro/Inhibitor_I9"/>
</dbReference>
<accession>A0A7J6DUK8</accession>
<dbReference type="Gene3D" id="3.40.50.200">
    <property type="entry name" value="Peptidase S8/S53 domain"/>
    <property type="match status" value="2"/>
</dbReference>
<feature type="active site" description="Charge relay system" evidence="12 13">
    <location>
        <position position="583"/>
    </location>
</feature>
<dbReference type="Pfam" id="PF05922">
    <property type="entry name" value="Inhibitor_I9"/>
    <property type="match status" value="2"/>
</dbReference>
<feature type="active site" description="Charge relay system" evidence="12 13">
    <location>
        <position position="921"/>
    </location>
</feature>
<dbReference type="Pfam" id="PF02225">
    <property type="entry name" value="PA"/>
    <property type="match status" value="2"/>
</dbReference>
<dbReference type="GO" id="GO:0009609">
    <property type="term" value="P:response to symbiotic bacterium"/>
    <property type="evidence" value="ECO:0007669"/>
    <property type="project" value="UniProtKB-ARBA"/>
</dbReference>
<dbReference type="GO" id="GO:0006508">
    <property type="term" value="P:proteolysis"/>
    <property type="evidence" value="ECO:0007669"/>
    <property type="project" value="UniProtKB-KW"/>
</dbReference>
<keyword evidence="8" id="KW-0732">Signal</keyword>
<dbReference type="CDD" id="cd02120">
    <property type="entry name" value="PA_subtilisin_like"/>
    <property type="match status" value="2"/>
</dbReference>
<evidence type="ECO:0000313" key="16">
    <source>
        <dbReference type="Proteomes" id="UP000525078"/>
    </source>
</evidence>
<sequence>MTDSAYRVETTSRLAQWRIDNLSSCTYRKSDPFKIGKWNWHLSVEKNRVLLIKLYPEISNFTRETPPIASFIIKVVCSVGDRKALIHPEIKDKQLKNNEDFIWAVDVPLTGKFIIDVEFLDLKIASPTGGEPCSIWADGQTQKQSNTTALFSLSKMLTEGIHTDIVIHASNGSIGAHRAVLASRSPVFRSMFSHDLKEKELSIINISDMSIEACQAFLNYIYGTIKHEEFLFHRLDLLQAADKYDISDLKEACHDSLLEDIDTKNVLERLQNASLYQMPKLKANCMRYLVKFGKIFDIGEDFDAFLISADRELIAEIFHEVLEETAAYFSYQKKKKKQRIETEENREEIIQTSMKAMALSSSLLSFLLLFSLFQFSTEAIKQSYIVYLGTHSHGPNPTTLDLDSATNSHYSLLGTYLGSEEKAKDAMFYSYNRYINGFAAIMDEAEASAIAKHPNVVSVFLNKAKHLHTTHSWDFLRLERNGVVSKDSLWTKARFGEDTIIGNLDTGAWPESKSFSDEGFGPVPSRWRGFCQRGPNDGFRCNRKLIGARYFNKGYTSYLKTQNTTFSPKQNATLFTPRDHDGHGSHTLSTAGGNFVERASVFGNGNGTAKGGSPKARVAAYKVCWTPIDGNECFDSDIMAAFEAAIADGVDVLSVSLGGGTTEFFQDGLAIGSFHAAKNGITVVTSAGNSGPLPGSVSNVAPWMITVGASTIDREFSAVVALGNKRHIKGESLSAIALPARKFYPLISGSGAKLANALSADALLCKPKTLDPSKVKGKILVCVRGDTARIEKGEEAVLAGAVGMILANDESSGNEIIADPHFLPASHITYSDGNLVLNYINSTENPYAYLTQARTVLNTKPAPTMAAFSSRGPNLVEPSLLKPDITAPGVNIIAAFTESTAPTEVEIDHRRVPFNVESGTSMSCPHVAGVVGLLKTLHPDWSSAAIRSAIMTSARTRDNSNQPMLDSTLEKATPFAYGAGHIHPNRAMNPGLVYDLNTDDYLNFLCARGYNESVLRVFSHNPYKCPKSTSLLNFNYPSITVARVGSRSVIVTRRVKNVGTPGTYKAFLRVPAGFSAYVKPKVLKFSKVGEEKSFEIVLKAKVIGKPKDYVFGELKWSDGKHNRKEEIEAMGHSLVSSSSLVLVPMVLLFSLFQSPTEAIQKSYIVYMGAHSHGPNPTSIDLETATSSHYAMLSTYKGSEEKAKESMLYSYNTYINGFAAVLDDAEATEIAKHPNVLSVFENKPKKLHTTHTWDFLELEKNGVVSKSSLWKKARFGENTIIGNLDTGAWPESKSFSDDGIGPIPSKWKGVCQDDNNDKFRCNRKLIGARYFNKGYLAYLKLVNGTMSPLQSKTISSPRDTFGHGTHTLSTAGGNFVPGANVFNNGNGTAKGGSPKARVAVYKVCWDGDMCFDSDILAGFEAAIADGVDVLSVSLGGAAVEYFQEGIAIGSFHAVKHGMTVITSAGNDGPSEQTVANTAPWLITVGASTIDREFTAPVTLGNGKILKGQSLSSIPLPSKNMFPLLTGADAKLAKANASEALLCKPNTLDPKKAKGKILVCLRGDNARIEKGQQAALAGAIGMILANTITDGNDVIADPHYLPASHLNYNDANLLFSYIKSTKSPLAHIAQATTLFDVKQSPSMAGFSSRGPSFIEPSILKPDITAPGVNIIAAYSEATAPTDVETDRRRVPFNVDSGTSMACPHVSARTRDGTKKPILDSDMKKATPFAYGAGHIHPNRAMNPGLVYDMETHDYLNFLCARGYNATTIKLFAHKPYNCPKSFSLVNLNYPSISIPKLGKRTLVVTRRVKNVGGPGIYKALLRAPAGVSVYVKPAILNFDKVGEEKTFEIVFKANVVGKPKTYTFGELKWSDGKHIVRSPIAVKF</sequence>
<dbReference type="SUPFAM" id="SSF54695">
    <property type="entry name" value="POZ domain"/>
    <property type="match status" value="1"/>
</dbReference>
<dbReference type="InterPro" id="IPR000210">
    <property type="entry name" value="BTB/POZ_dom"/>
</dbReference>
<keyword evidence="11" id="KW-0325">Glycoprotein</keyword>
<feature type="domain" description="BTB" evidence="14">
    <location>
        <begin position="163"/>
        <end position="222"/>
    </location>
</feature>
<dbReference type="InterPro" id="IPR034197">
    <property type="entry name" value="Peptidases_S8_3"/>
</dbReference>
<comment type="similarity">
    <text evidence="4 13">Belongs to the peptidase S8 family.</text>
</comment>
<evidence type="ECO:0000256" key="8">
    <source>
        <dbReference type="ARBA" id="ARBA00022729"/>
    </source>
</evidence>
<keyword evidence="9 13" id="KW-0378">Hydrolase</keyword>
<dbReference type="FunFam" id="2.60.40.2310:FF:000001">
    <property type="entry name" value="Subtilisin-like protease SBT1.5"/>
    <property type="match status" value="1"/>
</dbReference>
<dbReference type="PRINTS" id="PR00723">
    <property type="entry name" value="SUBTILISIN"/>
</dbReference>
<dbReference type="GO" id="GO:0009610">
    <property type="term" value="P:response to symbiotic fungus"/>
    <property type="evidence" value="ECO:0007669"/>
    <property type="project" value="UniProtKB-ARBA"/>
</dbReference>
<comment type="subcellular location">
    <subcellularLocation>
        <location evidence="2">Secreted</location>
        <location evidence="2">Extracellular space</location>
        <location evidence="2">Apoplast</location>
    </subcellularLocation>
</comment>
<evidence type="ECO:0000256" key="4">
    <source>
        <dbReference type="ARBA" id="ARBA00011073"/>
    </source>
</evidence>
<dbReference type="FunFam" id="3.50.30.30:FF:000005">
    <property type="entry name" value="subtilisin-like protease SBT1.5"/>
    <property type="match status" value="2"/>
</dbReference>
<dbReference type="InterPro" id="IPR045051">
    <property type="entry name" value="SBT"/>
</dbReference>
<dbReference type="PANTHER" id="PTHR10795">
    <property type="entry name" value="PROPROTEIN CONVERTASE SUBTILISIN/KEXIN"/>
    <property type="match status" value="1"/>
</dbReference>
<evidence type="ECO:0000256" key="12">
    <source>
        <dbReference type="PIRSR" id="PIRSR615500-1"/>
    </source>
</evidence>
<proteinExistence type="inferred from homology"/>
<evidence type="ECO:0000256" key="9">
    <source>
        <dbReference type="ARBA" id="ARBA00022801"/>
    </source>
</evidence>
<evidence type="ECO:0000256" key="10">
    <source>
        <dbReference type="ARBA" id="ARBA00022825"/>
    </source>
</evidence>
<comment type="pathway">
    <text evidence="3">Protein modification; protein ubiquitination.</text>
</comment>
<dbReference type="InterPro" id="IPR015500">
    <property type="entry name" value="Peptidase_S8_subtilisin-rel"/>
</dbReference>
<dbReference type="Pfam" id="PF17766">
    <property type="entry name" value="fn3_6"/>
    <property type="match status" value="2"/>
</dbReference>
<feature type="active site" description="Charge relay system" evidence="13">
    <location>
        <position position="1362"/>
    </location>
</feature>
<comment type="function">
    <text evidence="1">Required for arbuscular mycorrhiza (AM) development during AM symbiosis with AM fungi (e.g. Glomeromycota intraradices).</text>
</comment>
<feature type="active site" description="Charge relay system" evidence="12 13">
    <location>
        <position position="505"/>
    </location>
</feature>
<evidence type="ECO:0000259" key="14">
    <source>
        <dbReference type="PROSITE" id="PS50097"/>
    </source>
</evidence>
<feature type="active site" description="Charge relay system" evidence="13">
    <location>
        <position position="1284"/>
    </location>
</feature>
<dbReference type="SUPFAM" id="SSF52743">
    <property type="entry name" value="Subtilisin-like"/>
    <property type="match status" value="2"/>
</dbReference>
<evidence type="ECO:0000256" key="3">
    <source>
        <dbReference type="ARBA" id="ARBA00004906"/>
    </source>
</evidence>
<dbReference type="PROSITE" id="PS51892">
    <property type="entry name" value="SUBTILASE"/>
    <property type="match status" value="2"/>
</dbReference>
<keyword evidence="6" id="KW-0964">Secreted</keyword>
<evidence type="ECO:0000256" key="2">
    <source>
        <dbReference type="ARBA" id="ARBA00004271"/>
    </source>
</evidence>
<evidence type="ECO:0000256" key="7">
    <source>
        <dbReference type="ARBA" id="ARBA00022670"/>
    </source>
</evidence>
<dbReference type="SMART" id="SM00225">
    <property type="entry name" value="BTB"/>
    <property type="match status" value="1"/>
</dbReference>
<dbReference type="Gene3D" id="3.30.710.10">
    <property type="entry name" value="Potassium Channel Kv1.1, Chain A"/>
    <property type="match status" value="1"/>
</dbReference>